<sequence length="476" mass="53503">MQALVLSPDNKWAAAYTNNNQTVLLNMLSIHCNRQPLRGGRQSLRLLFTWVNQNLFIYGTKTWVKYDLRGNLEEKFKNPYDATVWPILKVEYASKTDYKVILWTGNIDDDKMVFIYYTGIRAYEPLEYHSSFVITKEQDTLYACTTQNNYSVSIYHKNEQEFKWLKIKDLPRSPTDETEVVLQLKLDKDEKILYGTTSNGFVIWHLDPSEDDRPAIVLALPYGIRNISTIMLQSNSIMISGHKNYAIAGVRHELQIDSISLSHDLGLAVTATRNCVGVWNLRTGKLIAKLADSPLGAIVTHALITPDAKYIISSESGHVLIWHRLTERVIFKEEQPGVRQLTLMEDGNKLLAISKPSNPQGTDVVRTTATACVRTVPDGETDYTFEYPVRSITGVPFKPAIITSDNLHIVATAADKTNRDCIIVFNAISGTLVHRITLKSCSIKDVSSLIPMPHKGHLVAVAALDKTAQCHIKDTS</sequence>
<dbReference type="Gene3D" id="2.130.10.10">
    <property type="entry name" value="YVTN repeat-like/Quinoprotein amine dehydrogenase"/>
    <property type="match status" value="1"/>
</dbReference>
<feature type="domain" description="NWD2 C-terminal beta-propeller" evidence="1">
    <location>
        <begin position="251"/>
        <end position="473"/>
    </location>
</feature>
<keyword evidence="3" id="KW-1185">Reference proteome</keyword>
<dbReference type="AlphaFoldDB" id="A0AAW1N5U8"/>
<dbReference type="Proteomes" id="UP001458880">
    <property type="component" value="Unassembled WGS sequence"/>
</dbReference>
<evidence type="ECO:0000313" key="3">
    <source>
        <dbReference type="Proteomes" id="UP001458880"/>
    </source>
</evidence>
<reference evidence="2 3" key="1">
    <citation type="journal article" date="2024" name="BMC Genomics">
        <title>De novo assembly and annotation of Popillia japonica's genome with initial clues to its potential as an invasive pest.</title>
        <authorList>
            <person name="Cucini C."/>
            <person name="Boschi S."/>
            <person name="Funari R."/>
            <person name="Cardaioli E."/>
            <person name="Iannotti N."/>
            <person name="Marturano G."/>
            <person name="Paoli F."/>
            <person name="Bruttini M."/>
            <person name="Carapelli A."/>
            <person name="Frati F."/>
            <person name="Nardi F."/>
        </authorList>
    </citation>
    <scope>NUCLEOTIDE SEQUENCE [LARGE SCALE GENOMIC DNA]</scope>
    <source>
        <strain evidence="2">DMR45628</strain>
    </source>
</reference>
<proteinExistence type="predicted"/>
<dbReference type="InterPro" id="IPR015943">
    <property type="entry name" value="WD40/YVTN_repeat-like_dom_sf"/>
</dbReference>
<protein>
    <recommendedName>
        <fullName evidence="1">NWD2 C-terminal beta-propeller domain-containing protein</fullName>
    </recommendedName>
</protein>
<evidence type="ECO:0000313" key="2">
    <source>
        <dbReference type="EMBL" id="KAK9753941.1"/>
    </source>
</evidence>
<dbReference type="Pfam" id="PF23586">
    <property type="entry name" value="Beta-prop_NWD2_C"/>
    <property type="match status" value="1"/>
</dbReference>
<comment type="caution">
    <text evidence="2">The sequence shown here is derived from an EMBL/GenBank/DDBJ whole genome shotgun (WGS) entry which is preliminary data.</text>
</comment>
<gene>
    <name evidence="2" type="ORF">QE152_g1613</name>
</gene>
<accession>A0AAW1N5U8</accession>
<dbReference type="InterPro" id="IPR056534">
    <property type="entry name" value="Beta-prop_NWD2_C"/>
</dbReference>
<name>A0AAW1N5U8_POPJA</name>
<organism evidence="2 3">
    <name type="scientific">Popillia japonica</name>
    <name type="common">Japanese beetle</name>
    <dbReference type="NCBI Taxonomy" id="7064"/>
    <lineage>
        <taxon>Eukaryota</taxon>
        <taxon>Metazoa</taxon>
        <taxon>Ecdysozoa</taxon>
        <taxon>Arthropoda</taxon>
        <taxon>Hexapoda</taxon>
        <taxon>Insecta</taxon>
        <taxon>Pterygota</taxon>
        <taxon>Neoptera</taxon>
        <taxon>Endopterygota</taxon>
        <taxon>Coleoptera</taxon>
        <taxon>Polyphaga</taxon>
        <taxon>Scarabaeiformia</taxon>
        <taxon>Scarabaeidae</taxon>
        <taxon>Rutelinae</taxon>
        <taxon>Popillia</taxon>
    </lineage>
</organism>
<dbReference type="SUPFAM" id="SSF50998">
    <property type="entry name" value="Quinoprotein alcohol dehydrogenase-like"/>
    <property type="match status" value="1"/>
</dbReference>
<dbReference type="EMBL" id="JASPKY010000009">
    <property type="protein sequence ID" value="KAK9753941.1"/>
    <property type="molecule type" value="Genomic_DNA"/>
</dbReference>
<dbReference type="InterPro" id="IPR011047">
    <property type="entry name" value="Quinoprotein_ADH-like_sf"/>
</dbReference>
<evidence type="ECO:0000259" key="1">
    <source>
        <dbReference type="Pfam" id="PF23586"/>
    </source>
</evidence>